<dbReference type="GO" id="GO:0005886">
    <property type="term" value="C:plasma membrane"/>
    <property type="evidence" value="ECO:0007669"/>
    <property type="project" value="UniProtKB-SubCell"/>
</dbReference>
<evidence type="ECO:0000313" key="8">
    <source>
        <dbReference type="Proteomes" id="UP000199602"/>
    </source>
</evidence>
<name>A0A1H0DMY3_9BACT</name>
<evidence type="ECO:0000256" key="3">
    <source>
        <dbReference type="ARBA" id="ARBA00022692"/>
    </source>
</evidence>
<sequence>MSIKINISKRFFEAGSDLLHLTIGILLIILGGAFVCQLFYNLKSLLFTKDFAYTTAVILNKVFFALMILEVAHTVVISYQEHIIKPEPFLIIGLIASIRRILALTLNLVETHPTEQEFYMAMIETAVLTFLVLILTIGLMLLKKSTNNN</sequence>
<protein>
    <recommendedName>
        <fullName evidence="9">Phosphate-starvation-inducible E</fullName>
    </recommendedName>
</protein>
<keyword evidence="4 6" id="KW-1133">Transmembrane helix</keyword>
<evidence type="ECO:0000256" key="1">
    <source>
        <dbReference type="ARBA" id="ARBA00004651"/>
    </source>
</evidence>
<dbReference type="Proteomes" id="UP000199602">
    <property type="component" value="Unassembled WGS sequence"/>
</dbReference>
<feature type="transmembrane region" description="Helical" evidence="6">
    <location>
        <begin position="118"/>
        <end position="142"/>
    </location>
</feature>
<reference evidence="7 8" key="1">
    <citation type="submission" date="2016-10" db="EMBL/GenBank/DDBJ databases">
        <authorList>
            <person name="de Groot N.N."/>
        </authorList>
    </citation>
    <scope>NUCLEOTIDE SEQUENCE [LARGE SCALE GENOMIC DNA]</scope>
    <source>
        <strain evidence="7 8">DSM 15269</strain>
    </source>
</reference>
<dbReference type="Pfam" id="PF06146">
    <property type="entry name" value="PsiE"/>
    <property type="match status" value="1"/>
</dbReference>
<feature type="transmembrane region" description="Helical" evidence="6">
    <location>
        <begin position="21"/>
        <end position="40"/>
    </location>
</feature>
<evidence type="ECO:0008006" key="9">
    <source>
        <dbReference type="Google" id="ProtNLM"/>
    </source>
</evidence>
<evidence type="ECO:0000256" key="6">
    <source>
        <dbReference type="SAM" id="Phobius"/>
    </source>
</evidence>
<organism evidence="7 8">
    <name type="scientific">Desulfonauticus submarinus</name>
    <dbReference type="NCBI Taxonomy" id="206665"/>
    <lineage>
        <taxon>Bacteria</taxon>
        <taxon>Pseudomonadati</taxon>
        <taxon>Thermodesulfobacteriota</taxon>
        <taxon>Desulfovibrionia</taxon>
        <taxon>Desulfovibrionales</taxon>
        <taxon>Desulfonauticaceae</taxon>
        <taxon>Desulfonauticus</taxon>
    </lineage>
</organism>
<evidence type="ECO:0000256" key="5">
    <source>
        <dbReference type="ARBA" id="ARBA00023136"/>
    </source>
</evidence>
<keyword evidence="2" id="KW-1003">Cell membrane</keyword>
<comment type="subcellular location">
    <subcellularLocation>
        <location evidence="1">Cell membrane</location>
        <topology evidence="1">Multi-pass membrane protein</topology>
    </subcellularLocation>
</comment>
<evidence type="ECO:0000313" key="7">
    <source>
        <dbReference type="EMBL" id="SDN71429.1"/>
    </source>
</evidence>
<accession>A0A1H0DMY3</accession>
<keyword evidence="3 6" id="KW-0812">Transmembrane</keyword>
<dbReference type="RefSeq" id="WP_092065140.1">
    <property type="nucleotide sequence ID" value="NZ_FNIN01000005.1"/>
</dbReference>
<gene>
    <name evidence="7" type="ORF">SAMN04488516_10582</name>
</gene>
<dbReference type="OrthoDB" id="7992784at2"/>
<evidence type="ECO:0000256" key="4">
    <source>
        <dbReference type="ARBA" id="ARBA00022989"/>
    </source>
</evidence>
<feature type="transmembrane region" description="Helical" evidence="6">
    <location>
        <begin position="52"/>
        <end position="77"/>
    </location>
</feature>
<keyword evidence="8" id="KW-1185">Reference proteome</keyword>
<dbReference type="EMBL" id="FNIN01000005">
    <property type="protein sequence ID" value="SDN71429.1"/>
    <property type="molecule type" value="Genomic_DNA"/>
</dbReference>
<dbReference type="AlphaFoldDB" id="A0A1H0DMY3"/>
<keyword evidence="5 6" id="KW-0472">Membrane</keyword>
<proteinExistence type="predicted"/>
<evidence type="ECO:0000256" key="2">
    <source>
        <dbReference type="ARBA" id="ARBA00022475"/>
    </source>
</evidence>
<dbReference type="InterPro" id="IPR020948">
    <property type="entry name" value="P_starv_induced_PsiE-like"/>
</dbReference>